<dbReference type="GO" id="GO:0006396">
    <property type="term" value="P:RNA processing"/>
    <property type="evidence" value="ECO:0007669"/>
    <property type="project" value="InterPro"/>
</dbReference>
<organism evidence="3 4">
    <name type="scientific">Acanthamoeba castellanii (strain ATCC 30010 / Neff)</name>
    <dbReference type="NCBI Taxonomy" id="1257118"/>
    <lineage>
        <taxon>Eukaryota</taxon>
        <taxon>Amoebozoa</taxon>
        <taxon>Discosea</taxon>
        <taxon>Longamoebia</taxon>
        <taxon>Centramoebida</taxon>
        <taxon>Acanthamoebidae</taxon>
        <taxon>Acanthamoeba</taxon>
    </lineage>
</organism>
<dbReference type="VEuPathDB" id="AmoebaDB:ACA1_145190"/>
<dbReference type="RefSeq" id="XP_004332911.1">
    <property type="nucleotide sequence ID" value="XM_004332863.1"/>
</dbReference>
<dbReference type="GO" id="GO:0005634">
    <property type="term" value="C:nucleus"/>
    <property type="evidence" value="ECO:0007669"/>
    <property type="project" value="TreeGrafter"/>
</dbReference>
<accession>L8GDV0</accession>
<dbReference type="PANTHER" id="PTHR11096">
    <property type="entry name" value="RNA 3' TERMINAL PHOSPHATE CYCLASE"/>
    <property type="match status" value="1"/>
</dbReference>
<evidence type="ECO:0000313" key="3">
    <source>
        <dbReference type="EMBL" id="ELR10898.1"/>
    </source>
</evidence>
<dbReference type="EMBL" id="KB008171">
    <property type="protein sequence ID" value="ELR10898.1"/>
    <property type="molecule type" value="Genomic_DNA"/>
</dbReference>
<dbReference type="InterPro" id="IPR000228">
    <property type="entry name" value="RNA3'_term_phos_cyc"/>
</dbReference>
<dbReference type="InterPro" id="IPR023797">
    <property type="entry name" value="RNA3'_phos_cyclase_dom"/>
</dbReference>
<dbReference type="GO" id="GO:0003963">
    <property type="term" value="F:RNA-3'-phosphate cyclase activity"/>
    <property type="evidence" value="ECO:0007669"/>
    <property type="project" value="TreeGrafter"/>
</dbReference>
<dbReference type="Pfam" id="PF01137">
    <property type="entry name" value="RTC"/>
    <property type="match status" value="1"/>
</dbReference>
<dbReference type="InterPro" id="IPR013792">
    <property type="entry name" value="RNA3'P_cycl/enolpyr_Trfase_a/b"/>
</dbReference>
<dbReference type="OrthoDB" id="25029at2759"/>
<evidence type="ECO:0000313" key="4">
    <source>
        <dbReference type="Proteomes" id="UP000011083"/>
    </source>
</evidence>
<reference evidence="3 4" key="1">
    <citation type="journal article" date="2013" name="Genome Biol.">
        <title>Genome of Acanthamoeba castellanii highlights extensive lateral gene transfer and early evolution of tyrosine kinase signaling.</title>
        <authorList>
            <person name="Clarke M."/>
            <person name="Lohan A.J."/>
            <person name="Liu B."/>
            <person name="Lagkouvardos I."/>
            <person name="Roy S."/>
            <person name="Zafar N."/>
            <person name="Bertelli C."/>
            <person name="Schilde C."/>
            <person name="Kianianmomeni A."/>
            <person name="Burglin T.R."/>
            <person name="Frech C."/>
            <person name="Turcotte B."/>
            <person name="Kopec K.O."/>
            <person name="Synnott J.M."/>
            <person name="Choo C."/>
            <person name="Paponov I."/>
            <person name="Finkler A."/>
            <person name="Soon Heng Tan C."/>
            <person name="Hutchins A.P."/>
            <person name="Weinmeier T."/>
            <person name="Rattei T."/>
            <person name="Chu J.S."/>
            <person name="Gimenez G."/>
            <person name="Irimia M."/>
            <person name="Rigden D.J."/>
            <person name="Fitzpatrick D.A."/>
            <person name="Lorenzo-Morales J."/>
            <person name="Bateman A."/>
            <person name="Chiu C.H."/>
            <person name="Tang P."/>
            <person name="Hegemann P."/>
            <person name="Fromm H."/>
            <person name="Raoult D."/>
            <person name="Greub G."/>
            <person name="Miranda-Saavedra D."/>
            <person name="Chen N."/>
            <person name="Nash P."/>
            <person name="Ginger M.L."/>
            <person name="Horn M."/>
            <person name="Schaap P."/>
            <person name="Caler L."/>
            <person name="Loftus B."/>
        </authorList>
    </citation>
    <scope>NUCLEOTIDE SEQUENCE [LARGE SCALE GENOMIC DNA]</scope>
    <source>
        <strain evidence="3 4">Neff</strain>
    </source>
</reference>
<feature type="domain" description="RNA 3'-terminal phosphate cyclase" evidence="1">
    <location>
        <begin position="60"/>
        <end position="382"/>
    </location>
</feature>
<dbReference type="InterPro" id="IPR036553">
    <property type="entry name" value="RPTC_insert"/>
</dbReference>
<dbReference type="InterPro" id="IPR037136">
    <property type="entry name" value="RNA3'_phos_cyclase_dom_sf"/>
</dbReference>
<evidence type="ECO:0000259" key="1">
    <source>
        <dbReference type="Pfam" id="PF01137"/>
    </source>
</evidence>
<proteinExistence type="predicted"/>
<dbReference type="SUPFAM" id="SSF52913">
    <property type="entry name" value="RNA 3'-terminal phosphate cyclase, RPTC, insert domain"/>
    <property type="match status" value="1"/>
</dbReference>
<name>L8GDV0_ACACF</name>
<sequence length="440" mass="48458">MKDEGDEANSRAQERNRKIKAWQMRAAQFMDGSRLTIIVRGHLYWAMDGGAAHLEGRGQATMIRNSFPLSALLGRPIRVFSDRNERERGLTAPQLAGVRLVSALFDGFLDGAELGSKLVTFRPGDQRSAYARTEYTAHGAPGSVPWLIHMSLPCLVFAPRETLVTYRGGTNVLTALQVAYCTTVFKPIVQRMGVEFDVDVDQSTGDVQMRTRPLEDTVRPITLCERGKVETIHICCFVTASSPKHEAERMIVAAQSVIVDYLSKHEEQQVHVKEEIVLVDTVADGDHIGLIITATTTTGCIFGSYAHSKKGKFAEKVANKAAASILKNLEYGGCTDEYLQDELIIFMALAEGTSKIKTGPLSLHTKAAIFFTQHLTGAEFQVTQADTADTYYIQCEGVGFIHVLQGTSKHARELCCGGNQFSCLILYSTATIRIKMKTKI</sequence>
<dbReference type="Gene3D" id="3.65.10.20">
    <property type="entry name" value="RNA 3'-terminal phosphate cyclase domain"/>
    <property type="match status" value="1"/>
</dbReference>
<feature type="domain" description="RNA 3'-terminal phosphate cyclase insert" evidence="2">
    <location>
        <begin position="225"/>
        <end position="329"/>
    </location>
</feature>
<dbReference type="PANTHER" id="PTHR11096:SF0">
    <property type="entry name" value="RNA 3'-TERMINAL PHOSPHATE CYCLASE"/>
    <property type="match status" value="1"/>
</dbReference>
<dbReference type="Gene3D" id="3.30.360.20">
    <property type="entry name" value="RNA 3'-terminal phosphate cyclase, insert domain"/>
    <property type="match status" value="1"/>
</dbReference>
<dbReference type="Proteomes" id="UP000011083">
    <property type="component" value="Unassembled WGS sequence"/>
</dbReference>
<dbReference type="Pfam" id="PF05189">
    <property type="entry name" value="RTC_insert"/>
    <property type="match status" value="1"/>
</dbReference>
<protein>
    <submittedName>
        <fullName evidence="3">RNA 3'-terminal phosphate cyclase</fullName>
    </submittedName>
</protein>
<evidence type="ECO:0000259" key="2">
    <source>
        <dbReference type="Pfam" id="PF05189"/>
    </source>
</evidence>
<dbReference type="STRING" id="1257118.L8GDV0"/>
<dbReference type="KEGG" id="acan:ACA1_145190"/>
<dbReference type="GeneID" id="14911346"/>
<dbReference type="SUPFAM" id="SSF55205">
    <property type="entry name" value="EPT/RTPC-like"/>
    <property type="match status" value="1"/>
</dbReference>
<dbReference type="InterPro" id="IPR013791">
    <property type="entry name" value="RNA3'-term_phos_cycl_insert"/>
</dbReference>
<gene>
    <name evidence="3" type="ORF">ACA1_145190</name>
</gene>
<keyword evidence="4" id="KW-1185">Reference proteome</keyword>
<dbReference type="AlphaFoldDB" id="L8GDV0"/>
<dbReference type="OMA" id="HAKTARW"/>